<evidence type="ECO:0000313" key="1">
    <source>
        <dbReference type="EMBL" id="VXD15060.1"/>
    </source>
</evidence>
<proteinExistence type="predicted"/>
<organism evidence="1 2">
    <name type="scientific">Planktothrix serta PCC 8927</name>
    <dbReference type="NCBI Taxonomy" id="671068"/>
    <lineage>
        <taxon>Bacteria</taxon>
        <taxon>Bacillati</taxon>
        <taxon>Cyanobacteriota</taxon>
        <taxon>Cyanophyceae</taxon>
        <taxon>Oscillatoriophycideae</taxon>
        <taxon>Oscillatoriales</taxon>
        <taxon>Microcoleaceae</taxon>
        <taxon>Planktothrix</taxon>
    </lineage>
</organism>
<dbReference type="AlphaFoldDB" id="A0A7Z9DWB4"/>
<reference evidence="1" key="1">
    <citation type="submission" date="2019-10" db="EMBL/GenBank/DDBJ databases">
        <authorList>
            <consortium name="Genoscope - CEA"/>
            <person name="William W."/>
        </authorList>
    </citation>
    <scope>NUCLEOTIDE SEQUENCE [LARGE SCALE GENOMIC DNA]</scope>
    <source>
        <strain evidence="1">BBR_PRJEB10992</strain>
    </source>
</reference>
<gene>
    <name evidence="1" type="ORF">PL8927_370005</name>
</gene>
<name>A0A7Z9DWB4_9CYAN</name>
<protein>
    <submittedName>
        <fullName evidence="1">Uncharacterized protein</fullName>
    </submittedName>
</protein>
<sequence length="63" mass="7257">MNHNFAAPVESTSLTLANSDNPRFSNISSEINQLIDKSFKLYHKFDKFSSNYTVLKISDRYPN</sequence>
<accession>A0A7Z9DWB4</accession>
<evidence type="ECO:0000313" key="2">
    <source>
        <dbReference type="Proteomes" id="UP000184550"/>
    </source>
</evidence>
<dbReference type="Proteomes" id="UP000184550">
    <property type="component" value="Unassembled WGS sequence"/>
</dbReference>
<comment type="caution">
    <text evidence="1">The sequence shown here is derived from an EMBL/GenBank/DDBJ whole genome shotgun (WGS) entry which is preliminary data.</text>
</comment>
<dbReference type="EMBL" id="CZCU02000110">
    <property type="protein sequence ID" value="VXD15060.1"/>
    <property type="molecule type" value="Genomic_DNA"/>
</dbReference>
<keyword evidence="2" id="KW-1185">Reference proteome</keyword>